<dbReference type="InterPro" id="IPR007375">
    <property type="entry name" value="SoxG"/>
</dbReference>
<dbReference type="SUPFAM" id="SSF103025">
    <property type="entry name" value="Folate-binding domain"/>
    <property type="match status" value="1"/>
</dbReference>
<dbReference type="InterPro" id="IPR027266">
    <property type="entry name" value="TrmE/GcvT-like"/>
</dbReference>
<dbReference type="Gene3D" id="3.30.70.1520">
    <property type="entry name" value="Heterotetrameric sarcosine oxidase"/>
    <property type="match status" value="1"/>
</dbReference>
<dbReference type="Pfam" id="PF04268">
    <property type="entry name" value="SoxG"/>
    <property type="match status" value="1"/>
</dbReference>
<comment type="caution">
    <text evidence="1">The sequence shown here is derived from an EMBL/GenBank/DDBJ whole genome shotgun (WGS) entry which is preliminary data.</text>
</comment>
<name>A0A2W5QK93_VARPD</name>
<protein>
    <submittedName>
        <fullName evidence="1">Sarcosine oxidase subunit gamma</fullName>
    </submittedName>
</protein>
<gene>
    <name evidence="1" type="ORF">DI563_03660</name>
</gene>
<evidence type="ECO:0000313" key="1">
    <source>
        <dbReference type="EMBL" id="PZQ77474.1"/>
    </source>
</evidence>
<dbReference type="EMBL" id="QFPP01000018">
    <property type="protein sequence ID" value="PZQ77474.1"/>
    <property type="molecule type" value="Genomic_DNA"/>
</dbReference>
<accession>A0A2W5QK93</accession>
<organism evidence="1 2">
    <name type="scientific">Variovorax paradoxus</name>
    <dbReference type="NCBI Taxonomy" id="34073"/>
    <lineage>
        <taxon>Bacteria</taxon>
        <taxon>Pseudomonadati</taxon>
        <taxon>Pseudomonadota</taxon>
        <taxon>Betaproteobacteria</taxon>
        <taxon>Burkholderiales</taxon>
        <taxon>Comamonadaceae</taxon>
        <taxon>Variovorax</taxon>
    </lineage>
</organism>
<sequence>MLETLQRNASAGASSPTPTVEGVLAGWREGLTIINLRCDADDPAVQEAAASVLGFRLPMKACTYEGDVVRAHWAGPDDWFIIGPSGQAEVLLQRLRSALASRHHSVTDVSSGYTVLHMSGASARAILAQACPIDLHPRAFSTGACVGSQFFAASVWLWQTDEAPVYELLVRRSFMGYVWLMVERASSECGLVIRRVL</sequence>
<dbReference type="AlphaFoldDB" id="A0A2W5QK93"/>
<dbReference type="Gene3D" id="3.30.1360.120">
    <property type="entry name" value="Probable tRNA modification gtpase trme, domain 1"/>
    <property type="match status" value="1"/>
</dbReference>
<proteinExistence type="predicted"/>
<dbReference type="Proteomes" id="UP000249135">
    <property type="component" value="Unassembled WGS sequence"/>
</dbReference>
<reference evidence="1 2" key="1">
    <citation type="submission" date="2017-08" db="EMBL/GenBank/DDBJ databases">
        <title>Infants hospitalized years apart are colonized by the same room-sourced microbial strains.</title>
        <authorList>
            <person name="Brooks B."/>
            <person name="Olm M.R."/>
            <person name="Firek B.A."/>
            <person name="Baker R."/>
            <person name="Thomas B.C."/>
            <person name="Morowitz M.J."/>
            <person name="Banfield J.F."/>
        </authorList>
    </citation>
    <scope>NUCLEOTIDE SEQUENCE [LARGE SCALE GENOMIC DNA]</scope>
    <source>
        <strain evidence="1">S2_005_003_R2_41</strain>
    </source>
</reference>
<evidence type="ECO:0000313" key="2">
    <source>
        <dbReference type="Proteomes" id="UP000249135"/>
    </source>
</evidence>